<dbReference type="OrthoDB" id="2625511at2"/>
<accession>A0A5S5C9N5</accession>
<feature type="chain" id="PRO_5038984656" evidence="1">
    <location>
        <begin position="25"/>
        <end position="309"/>
    </location>
</feature>
<sequence>MNKRIHLKNAALSALLLTSLVAVPAATSADAGNQSQAAQPSAPTKAAEKRVIRFGAADPLALAKRYAPETTAEWERVLNAYKEAGGFALPGNMRVGKAAAIEGSDTLLKSDEIGDAVIVHDLTQSGEHQVTVRFHKAPAQVGDQDVLTEPALQITKANEAEKIGDAVHIVKIKEDGSIAGGAGMVKTAIPLDEAAIAKLKELKGAEFAISSPIGEHAEAIRAETIAIDSAAEGAGGVKIKIKAFTEADKAFFEARAELAEAAASEDAAAIKAALAELLDQYEAQTEELKANPDKAALAVPAAKALPATR</sequence>
<proteinExistence type="predicted"/>
<evidence type="ECO:0000313" key="3">
    <source>
        <dbReference type="Proteomes" id="UP000323257"/>
    </source>
</evidence>
<dbReference type="Proteomes" id="UP000323257">
    <property type="component" value="Unassembled WGS sequence"/>
</dbReference>
<evidence type="ECO:0000313" key="2">
    <source>
        <dbReference type="EMBL" id="TYP74703.1"/>
    </source>
</evidence>
<feature type="signal peptide" evidence="1">
    <location>
        <begin position="1"/>
        <end position="24"/>
    </location>
</feature>
<name>A0A5S5C9N5_9BACL</name>
<comment type="caution">
    <text evidence="2">The sequence shown here is derived from an EMBL/GenBank/DDBJ whole genome shotgun (WGS) entry which is preliminary data.</text>
</comment>
<reference evidence="2 3" key="1">
    <citation type="submission" date="2019-07" db="EMBL/GenBank/DDBJ databases">
        <title>Genomic Encyclopedia of Type Strains, Phase III (KMG-III): the genomes of soil and plant-associated and newly described type strains.</title>
        <authorList>
            <person name="Whitman W."/>
        </authorList>
    </citation>
    <scope>NUCLEOTIDE SEQUENCE [LARGE SCALE GENOMIC DNA]</scope>
    <source>
        <strain evidence="2 3">BL24</strain>
    </source>
</reference>
<dbReference type="EMBL" id="VNHS01000005">
    <property type="protein sequence ID" value="TYP74703.1"/>
    <property type="molecule type" value="Genomic_DNA"/>
</dbReference>
<dbReference type="RefSeq" id="WP_148929940.1">
    <property type="nucleotide sequence ID" value="NZ_VNHS01000005.1"/>
</dbReference>
<organism evidence="2 3">
    <name type="scientific">Paenibacillus methanolicus</name>
    <dbReference type="NCBI Taxonomy" id="582686"/>
    <lineage>
        <taxon>Bacteria</taxon>
        <taxon>Bacillati</taxon>
        <taxon>Bacillota</taxon>
        <taxon>Bacilli</taxon>
        <taxon>Bacillales</taxon>
        <taxon>Paenibacillaceae</taxon>
        <taxon>Paenibacillus</taxon>
    </lineage>
</organism>
<gene>
    <name evidence="2" type="ORF">BCM02_105247</name>
</gene>
<dbReference type="AlphaFoldDB" id="A0A5S5C9N5"/>
<protein>
    <submittedName>
        <fullName evidence="2">Uncharacterized protein</fullName>
    </submittedName>
</protein>
<keyword evidence="1" id="KW-0732">Signal</keyword>
<evidence type="ECO:0000256" key="1">
    <source>
        <dbReference type="SAM" id="SignalP"/>
    </source>
</evidence>
<keyword evidence="3" id="KW-1185">Reference proteome</keyword>